<dbReference type="GO" id="GO:0009579">
    <property type="term" value="C:thylakoid"/>
    <property type="evidence" value="ECO:0007669"/>
    <property type="project" value="TreeGrafter"/>
</dbReference>
<sequence length="315" mass="34339">MAATGASIFQISTQPRVFTRPITPANINNANPSVSNTLASSFIGSSLQRSPTKKNRTVKIGRKVIAAAAVAVATPSMEEVKEYARPTWAMFELGSAPVFWKTMNGLPPSSGENLKLFYNPAANKLVPNEEFGIAFNAYKEHSVVPPSSRCEVVFNQSATPYFAGGFNQPIMCGGEPRAMLRKVRGKADPPFYTIQICVPKHAVNLIFSFTNGVDWDGPYRLQFQVPNGWRNKPIEFFNEGLAEELSKEGACEKAIFPDTDIIVTRCAMIGNLSIEGGDRCDLDLVSGCMDPSSHLYNPLANVDDGSCPIDSDMED</sequence>
<dbReference type="Proteomes" id="UP000886885">
    <property type="component" value="Unassembled WGS sequence"/>
</dbReference>
<dbReference type="PANTHER" id="PTHR32429:SF9">
    <property type="entry name" value="PROTEIN POST-ILLUMINATION CHLOROPHYLL FLUORESCENCE INCREASE, CHLOROPLASTIC"/>
    <property type="match status" value="1"/>
</dbReference>
<evidence type="ECO:0000259" key="2">
    <source>
        <dbReference type="Pfam" id="PF25419"/>
    </source>
</evidence>
<organism evidence="3 4">
    <name type="scientific">Populus tomentosa</name>
    <name type="common">Chinese white poplar</name>
    <dbReference type="NCBI Taxonomy" id="118781"/>
    <lineage>
        <taxon>Eukaryota</taxon>
        <taxon>Viridiplantae</taxon>
        <taxon>Streptophyta</taxon>
        <taxon>Embryophyta</taxon>
        <taxon>Tracheophyta</taxon>
        <taxon>Spermatophyta</taxon>
        <taxon>Magnoliopsida</taxon>
        <taxon>eudicotyledons</taxon>
        <taxon>Gunneridae</taxon>
        <taxon>Pentapetalae</taxon>
        <taxon>rosids</taxon>
        <taxon>fabids</taxon>
        <taxon>Malpighiales</taxon>
        <taxon>Salicaceae</taxon>
        <taxon>Saliceae</taxon>
        <taxon>Populus</taxon>
    </lineage>
</organism>
<evidence type="ECO:0000256" key="1">
    <source>
        <dbReference type="ARBA" id="ARBA00004470"/>
    </source>
</evidence>
<dbReference type="InterPro" id="IPR044960">
    <property type="entry name" value="RCA-like"/>
</dbReference>
<comment type="subcellular location">
    <subcellularLocation>
        <location evidence="1">Plastid</location>
        <location evidence="1">Chloroplast stroma</location>
    </subcellularLocation>
</comment>
<dbReference type="OrthoDB" id="1900123at2759"/>
<feature type="domain" description="PIFI-like Ig-like" evidence="2">
    <location>
        <begin position="89"/>
        <end position="137"/>
    </location>
</feature>
<dbReference type="PANTHER" id="PTHR32429">
    <property type="match status" value="1"/>
</dbReference>
<dbReference type="GO" id="GO:0010478">
    <property type="term" value="P:chlororespiration"/>
    <property type="evidence" value="ECO:0007669"/>
    <property type="project" value="TreeGrafter"/>
</dbReference>
<dbReference type="GO" id="GO:0009570">
    <property type="term" value="C:chloroplast stroma"/>
    <property type="evidence" value="ECO:0007669"/>
    <property type="project" value="UniProtKB-SubCell"/>
</dbReference>
<protein>
    <recommendedName>
        <fullName evidence="2">PIFI-like Ig-like domain-containing protein</fullName>
    </recommendedName>
</protein>
<evidence type="ECO:0000313" key="3">
    <source>
        <dbReference type="EMBL" id="KAG6736575.1"/>
    </source>
</evidence>
<evidence type="ECO:0000313" key="4">
    <source>
        <dbReference type="Proteomes" id="UP000886885"/>
    </source>
</evidence>
<dbReference type="AlphaFoldDB" id="A0A8X7XRT9"/>
<reference evidence="3" key="1">
    <citation type="journal article" date="2020" name="bioRxiv">
        <title>Hybrid origin of Populus tomentosa Carr. identified through genome sequencing and phylogenomic analysis.</title>
        <authorList>
            <person name="An X."/>
            <person name="Gao K."/>
            <person name="Chen Z."/>
            <person name="Li J."/>
            <person name="Yang X."/>
            <person name="Yang X."/>
            <person name="Zhou J."/>
            <person name="Guo T."/>
            <person name="Zhao T."/>
            <person name="Huang S."/>
            <person name="Miao D."/>
            <person name="Khan W.U."/>
            <person name="Rao P."/>
            <person name="Ye M."/>
            <person name="Lei B."/>
            <person name="Liao W."/>
            <person name="Wang J."/>
            <person name="Ji L."/>
            <person name="Li Y."/>
            <person name="Guo B."/>
            <person name="Mustafa N.S."/>
            <person name="Li S."/>
            <person name="Yun Q."/>
            <person name="Keller S.R."/>
            <person name="Mao J."/>
            <person name="Zhang R."/>
            <person name="Strauss S.H."/>
        </authorList>
    </citation>
    <scope>NUCLEOTIDE SEQUENCE</scope>
    <source>
        <strain evidence="3">GM15</strain>
        <tissue evidence="3">Leaf</tissue>
    </source>
</reference>
<keyword evidence="4" id="KW-1185">Reference proteome</keyword>
<comment type="caution">
    <text evidence="3">The sequence shown here is derived from an EMBL/GenBank/DDBJ whole genome shotgun (WGS) entry which is preliminary data.</text>
</comment>
<feature type="domain" description="PIFI-like Ig-like" evidence="2">
    <location>
        <begin position="153"/>
        <end position="245"/>
    </location>
</feature>
<dbReference type="InterPro" id="IPR057612">
    <property type="entry name" value="Ig_PIFI"/>
</dbReference>
<proteinExistence type="predicted"/>
<accession>A0A8X7XRT9</accession>
<gene>
    <name evidence="3" type="ORF">POTOM_060560</name>
</gene>
<name>A0A8X7XRT9_POPTO</name>
<dbReference type="EMBL" id="JAAWWB010000777">
    <property type="protein sequence ID" value="KAG6736575.1"/>
    <property type="molecule type" value="Genomic_DNA"/>
</dbReference>
<dbReference type="Pfam" id="PF25419">
    <property type="entry name" value="Ig_PIFI"/>
    <property type="match status" value="2"/>
</dbReference>